<keyword evidence="1" id="KW-0472">Membrane</keyword>
<dbReference type="GO" id="GO:0020037">
    <property type="term" value="F:heme binding"/>
    <property type="evidence" value="ECO:0007669"/>
    <property type="project" value="InterPro"/>
</dbReference>
<reference evidence="3 4" key="1">
    <citation type="submission" date="2016-10" db="EMBL/GenBank/DDBJ databases">
        <authorList>
            <person name="de Groot N.N."/>
        </authorList>
    </citation>
    <scope>NUCLEOTIDE SEQUENCE [LARGE SCALE GENOMIC DNA]</scope>
    <source>
        <strain evidence="3 4">DSM 18438</strain>
    </source>
</reference>
<dbReference type="Proteomes" id="UP000199058">
    <property type="component" value="Unassembled WGS sequence"/>
</dbReference>
<dbReference type="InterPro" id="IPR002541">
    <property type="entry name" value="Cyt_c_assembly"/>
</dbReference>
<feature type="transmembrane region" description="Helical" evidence="1">
    <location>
        <begin position="176"/>
        <end position="199"/>
    </location>
</feature>
<feature type="transmembrane region" description="Helical" evidence="1">
    <location>
        <begin position="123"/>
        <end position="150"/>
    </location>
</feature>
<feature type="transmembrane region" description="Helical" evidence="1">
    <location>
        <begin position="35"/>
        <end position="56"/>
    </location>
</feature>
<evidence type="ECO:0000313" key="4">
    <source>
        <dbReference type="Proteomes" id="UP000199058"/>
    </source>
</evidence>
<evidence type="ECO:0000259" key="2">
    <source>
        <dbReference type="Pfam" id="PF01578"/>
    </source>
</evidence>
<dbReference type="PANTHER" id="PTHR38034">
    <property type="entry name" value="INNER MEMBRANE PROTEIN YPJD"/>
    <property type="match status" value="1"/>
</dbReference>
<evidence type="ECO:0000256" key="1">
    <source>
        <dbReference type="SAM" id="Phobius"/>
    </source>
</evidence>
<keyword evidence="1" id="KW-1133">Transmembrane helix</keyword>
<feature type="transmembrane region" description="Helical" evidence="1">
    <location>
        <begin position="91"/>
        <end position="111"/>
    </location>
</feature>
<dbReference type="GO" id="GO:0017004">
    <property type="term" value="P:cytochrome complex assembly"/>
    <property type="evidence" value="ECO:0007669"/>
    <property type="project" value="InterPro"/>
</dbReference>
<gene>
    <name evidence="3" type="ORF">SAMN05660443_1943</name>
</gene>
<dbReference type="AlphaFoldDB" id="A0A1I1HE82"/>
<dbReference type="Pfam" id="PF01578">
    <property type="entry name" value="Cytochrom_C_asm"/>
    <property type="match status" value="1"/>
</dbReference>
<keyword evidence="1" id="KW-0812">Transmembrane</keyword>
<dbReference type="InterPro" id="IPR052372">
    <property type="entry name" value="YpjD/HemX"/>
</dbReference>
<dbReference type="GO" id="GO:0005886">
    <property type="term" value="C:plasma membrane"/>
    <property type="evidence" value="ECO:0007669"/>
    <property type="project" value="TreeGrafter"/>
</dbReference>
<evidence type="ECO:0000313" key="3">
    <source>
        <dbReference type="EMBL" id="SFC21912.1"/>
    </source>
</evidence>
<dbReference type="STRING" id="1122252.SAMN05660443_1943"/>
<feature type="transmembrane region" description="Helical" evidence="1">
    <location>
        <begin position="211"/>
        <end position="229"/>
    </location>
</feature>
<sequence length="267" mass="28744">MAAFLPLSLLAVAFYLAGASWVGLRLAGKVPEKTALVRCLGACALVLHGITLYSLLGLDNGISLGLLEVASLITWLICAFILLASLKHPTLNLAAALFPLAGLFIVLSLFAEGSARMPRSKDGLLFHVLISLSAYSLFALASVQSLLLALQNRQLKHHHLRGLIAVLPPLQTMERLLFDLLLAGQLLLTLGIASGFLFLDSMLAGGNAHKTFFSLAAWLTFGTLLLGHWRFGWRGITAVRWTLGGSLLLLVAYFGSRLVMQFLIGRG</sequence>
<protein>
    <submittedName>
        <fullName evidence="3">ABC-type uncharacterized transport system, permease component</fullName>
    </submittedName>
</protein>
<feature type="transmembrane region" description="Helical" evidence="1">
    <location>
        <begin position="241"/>
        <end position="264"/>
    </location>
</feature>
<feature type="transmembrane region" description="Helical" evidence="1">
    <location>
        <begin position="63"/>
        <end position="85"/>
    </location>
</feature>
<keyword evidence="4" id="KW-1185">Reference proteome</keyword>
<dbReference type="PANTHER" id="PTHR38034:SF1">
    <property type="entry name" value="INNER MEMBRANE PROTEIN YPJD"/>
    <property type="match status" value="1"/>
</dbReference>
<proteinExistence type="predicted"/>
<accession>A0A1I1HE82</accession>
<feature type="domain" description="Cytochrome c assembly protein" evidence="2">
    <location>
        <begin position="39"/>
        <end position="263"/>
    </location>
</feature>
<name>A0A1I1HE82_9GAMM</name>
<dbReference type="EMBL" id="FOLH01000003">
    <property type="protein sequence ID" value="SFC21912.1"/>
    <property type="molecule type" value="Genomic_DNA"/>
</dbReference>
<organism evidence="3 4">
    <name type="scientific">Marinospirillum celere</name>
    <dbReference type="NCBI Taxonomy" id="1122252"/>
    <lineage>
        <taxon>Bacteria</taxon>
        <taxon>Pseudomonadati</taxon>
        <taxon>Pseudomonadota</taxon>
        <taxon>Gammaproteobacteria</taxon>
        <taxon>Oceanospirillales</taxon>
        <taxon>Oceanospirillaceae</taxon>
        <taxon>Marinospirillum</taxon>
    </lineage>
</organism>